<dbReference type="PANTHER" id="PTHR33154:SF18">
    <property type="entry name" value="ARSENICAL RESISTANCE OPERON REPRESSOR"/>
    <property type="match status" value="1"/>
</dbReference>
<dbReference type="PANTHER" id="PTHR33154">
    <property type="entry name" value="TRANSCRIPTIONAL REGULATOR, ARSR FAMILY"/>
    <property type="match status" value="1"/>
</dbReference>
<protein>
    <submittedName>
        <fullName evidence="5">Helix-turn-helix transcriptional regulator</fullName>
    </submittedName>
</protein>
<dbReference type="PRINTS" id="PR00778">
    <property type="entry name" value="HTHARSR"/>
</dbReference>
<dbReference type="Proteomes" id="UP000516404">
    <property type="component" value="Chromosome"/>
</dbReference>
<dbReference type="RefSeq" id="WP_168614851.1">
    <property type="nucleotide sequence ID" value="NZ_BAAAOX010000005.1"/>
</dbReference>
<organism evidence="5 6">
    <name type="scientific">Rothia terrae</name>
    <dbReference type="NCBI Taxonomy" id="396015"/>
    <lineage>
        <taxon>Bacteria</taxon>
        <taxon>Bacillati</taxon>
        <taxon>Actinomycetota</taxon>
        <taxon>Actinomycetes</taxon>
        <taxon>Micrococcales</taxon>
        <taxon>Micrococcaceae</taxon>
        <taxon>Rothia</taxon>
    </lineage>
</organism>
<evidence type="ECO:0000256" key="1">
    <source>
        <dbReference type="ARBA" id="ARBA00023015"/>
    </source>
</evidence>
<keyword evidence="1" id="KW-0805">Transcription regulation</keyword>
<evidence type="ECO:0000256" key="2">
    <source>
        <dbReference type="ARBA" id="ARBA00023125"/>
    </source>
</evidence>
<gene>
    <name evidence="5" type="ORF">IDM49_02410</name>
</gene>
<dbReference type="EMBL" id="CP061539">
    <property type="protein sequence ID" value="QNV38157.1"/>
    <property type="molecule type" value="Genomic_DNA"/>
</dbReference>
<proteinExistence type="predicted"/>
<dbReference type="PROSITE" id="PS50987">
    <property type="entry name" value="HTH_ARSR_2"/>
    <property type="match status" value="1"/>
</dbReference>
<dbReference type="NCBIfam" id="NF033788">
    <property type="entry name" value="HTH_metalloreg"/>
    <property type="match status" value="1"/>
</dbReference>
<dbReference type="GO" id="GO:0003700">
    <property type="term" value="F:DNA-binding transcription factor activity"/>
    <property type="evidence" value="ECO:0007669"/>
    <property type="project" value="InterPro"/>
</dbReference>
<evidence type="ECO:0000313" key="5">
    <source>
        <dbReference type="EMBL" id="QNV38157.1"/>
    </source>
</evidence>
<name>A0A7H2BER1_9MICC</name>
<evidence type="ECO:0000313" key="6">
    <source>
        <dbReference type="Proteomes" id="UP000516404"/>
    </source>
</evidence>
<keyword evidence="2" id="KW-0238">DNA-binding</keyword>
<sequence length="110" mass="12446">MTDSNCCTPAQTNQPPQKLIRKTAQFLKALGDERRLTLVYFIDSSAEKSVCVCDLVEPLGLKQSTVSHHLKILVDAGVLHREQRGTWAHYSIEPTAQPFITTLWKEENHD</sequence>
<feature type="domain" description="HTH arsR-type" evidence="4">
    <location>
        <begin position="15"/>
        <end position="110"/>
    </location>
</feature>
<keyword evidence="3" id="KW-0804">Transcription</keyword>
<dbReference type="InterPro" id="IPR001845">
    <property type="entry name" value="HTH_ArsR_DNA-bd_dom"/>
</dbReference>
<dbReference type="KEGG" id="rter:IDM49_02410"/>
<dbReference type="InterPro" id="IPR036390">
    <property type="entry name" value="WH_DNA-bd_sf"/>
</dbReference>
<dbReference type="GeneID" id="96623077"/>
<dbReference type="GO" id="GO:0003677">
    <property type="term" value="F:DNA binding"/>
    <property type="evidence" value="ECO:0007669"/>
    <property type="project" value="UniProtKB-KW"/>
</dbReference>
<evidence type="ECO:0000256" key="3">
    <source>
        <dbReference type="ARBA" id="ARBA00023163"/>
    </source>
</evidence>
<dbReference type="CDD" id="cd00090">
    <property type="entry name" value="HTH_ARSR"/>
    <property type="match status" value="1"/>
</dbReference>
<accession>A0A7H2BER1</accession>
<dbReference type="Pfam" id="PF01022">
    <property type="entry name" value="HTH_5"/>
    <property type="match status" value="1"/>
</dbReference>
<dbReference type="SMART" id="SM00418">
    <property type="entry name" value="HTH_ARSR"/>
    <property type="match status" value="1"/>
</dbReference>
<dbReference type="Gene3D" id="1.10.10.10">
    <property type="entry name" value="Winged helix-like DNA-binding domain superfamily/Winged helix DNA-binding domain"/>
    <property type="match status" value="1"/>
</dbReference>
<reference evidence="5 6" key="1">
    <citation type="submission" date="2020-09" db="EMBL/GenBank/DDBJ databases">
        <title>Investigation of environmental microbes.</title>
        <authorList>
            <person name="Ou Y."/>
            <person name="Kang Q."/>
        </authorList>
    </citation>
    <scope>NUCLEOTIDE SEQUENCE [LARGE SCALE GENOMIC DNA]</scope>
    <source>
        <strain evidence="5 6">KJZ-14</strain>
    </source>
</reference>
<dbReference type="SUPFAM" id="SSF46785">
    <property type="entry name" value="Winged helix' DNA-binding domain"/>
    <property type="match status" value="1"/>
</dbReference>
<dbReference type="AlphaFoldDB" id="A0A7H2BER1"/>
<dbReference type="InterPro" id="IPR051081">
    <property type="entry name" value="HTH_MetalResp_TranReg"/>
</dbReference>
<evidence type="ECO:0000259" key="4">
    <source>
        <dbReference type="PROSITE" id="PS50987"/>
    </source>
</evidence>
<dbReference type="InterPro" id="IPR011991">
    <property type="entry name" value="ArsR-like_HTH"/>
</dbReference>
<keyword evidence="6" id="KW-1185">Reference proteome</keyword>
<dbReference type="InterPro" id="IPR036388">
    <property type="entry name" value="WH-like_DNA-bd_sf"/>
</dbReference>